<keyword evidence="1" id="KW-0472">Membrane</keyword>
<feature type="transmembrane region" description="Helical" evidence="1">
    <location>
        <begin position="114"/>
        <end position="130"/>
    </location>
</feature>
<protein>
    <recommendedName>
        <fullName evidence="4">Dolichyl-phosphate-mannose-protein mannosyltransferase</fullName>
    </recommendedName>
</protein>
<gene>
    <name evidence="2" type="ORF">GCM10011343_14870</name>
</gene>
<dbReference type="EMBL" id="BMFG01000005">
    <property type="protein sequence ID" value="GGD25812.1"/>
    <property type="molecule type" value="Genomic_DNA"/>
</dbReference>
<feature type="transmembrane region" description="Helical" evidence="1">
    <location>
        <begin position="21"/>
        <end position="40"/>
    </location>
</feature>
<keyword evidence="3" id="KW-1185">Reference proteome</keyword>
<comment type="caution">
    <text evidence="2">The sequence shown here is derived from an EMBL/GenBank/DDBJ whole genome shotgun (WGS) entry which is preliminary data.</text>
</comment>
<accession>A0A916Y0Q4</accession>
<dbReference type="AlphaFoldDB" id="A0A916Y0Q4"/>
<evidence type="ECO:0000313" key="2">
    <source>
        <dbReference type="EMBL" id="GGD25812.1"/>
    </source>
</evidence>
<proteinExistence type="predicted"/>
<keyword evidence="1" id="KW-1133">Transmembrane helix</keyword>
<reference evidence="2" key="1">
    <citation type="journal article" date="2014" name="Int. J. Syst. Evol. Microbiol.">
        <title>Complete genome sequence of Corynebacterium casei LMG S-19264T (=DSM 44701T), isolated from a smear-ripened cheese.</title>
        <authorList>
            <consortium name="US DOE Joint Genome Institute (JGI-PGF)"/>
            <person name="Walter F."/>
            <person name="Albersmeier A."/>
            <person name="Kalinowski J."/>
            <person name="Ruckert C."/>
        </authorList>
    </citation>
    <scope>NUCLEOTIDE SEQUENCE</scope>
    <source>
        <strain evidence="2">CGMCC 1.12506</strain>
    </source>
</reference>
<feature type="transmembrane region" description="Helical" evidence="1">
    <location>
        <begin position="357"/>
        <end position="380"/>
    </location>
</feature>
<feature type="transmembrane region" description="Helical" evidence="1">
    <location>
        <begin position="136"/>
        <end position="154"/>
    </location>
</feature>
<name>A0A916Y0Q4_9FLAO</name>
<evidence type="ECO:0000313" key="3">
    <source>
        <dbReference type="Proteomes" id="UP000625735"/>
    </source>
</evidence>
<keyword evidence="1" id="KW-0812">Transmembrane</keyword>
<organism evidence="2 3">
    <name type="scientific">Flavobacterium orientale</name>
    <dbReference type="NCBI Taxonomy" id="1756020"/>
    <lineage>
        <taxon>Bacteria</taxon>
        <taxon>Pseudomonadati</taxon>
        <taxon>Bacteroidota</taxon>
        <taxon>Flavobacteriia</taxon>
        <taxon>Flavobacteriales</taxon>
        <taxon>Flavobacteriaceae</taxon>
        <taxon>Flavobacterium</taxon>
    </lineage>
</organism>
<reference evidence="2" key="2">
    <citation type="submission" date="2020-09" db="EMBL/GenBank/DDBJ databases">
        <authorList>
            <person name="Sun Q."/>
            <person name="Zhou Y."/>
        </authorList>
    </citation>
    <scope>NUCLEOTIDE SEQUENCE</scope>
    <source>
        <strain evidence="2">CGMCC 1.12506</strain>
    </source>
</reference>
<evidence type="ECO:0008006" key="4">
    <source>
        <dbReference type="Google" id="ProtNLM"/>
    </source>
</evidence>
<feature type="transmembrane region" description="Helical" evidence="1">
    <location>
        <begin position="392"/>
        <end position="410"/>
    </location>
</feature>
<dbReference type="Proteomes" id="UP000625735">
    <property type="component" value="Unassembled WGS sequence"/>
</dbReference>
<feature type="transmembrane region" description="Helical" evidence="1">
    <location>
        <begin position="166"/>
        <end position="192"/>
    </location>
</feature>
<feature type="transmembrane region" description="Helical" evidence="1">
    <location>
        <begin position="204"/>
        <end position="224"/>
    </location>
</feature>
<feature type="transmembrane region" description="Helical" evidence="1">
    <location>
        <begin position="74"/>
        <end position="102"/>
    </location>
</feature>
<dbReference type="RefSeq" id="WP_188361928.1">
    <property type="nucleotide sequence ID" value="NZ_BMFG01000005.1"/>
</dbReference>
<sequence length="444" mass="52313">MFEKLINHKWFRFVESREIRILILFGLLFRILLSLFYLNISQFPDSSSFMVLANRMLEFNLIDYTGERSPGYPLLIFLAFGFKPLVVLYQFVIGILTTVVWFKTLMNFGFNNRQSLWIAFFLQSFIHVYFYETSILIESLALFLISLIFYQLTTKYLEEKNFKKDLLIGLLLGFLVLVKPFFAYIPFIIYAFSVLKSFSFKNFISSKILILFFPLIAYFGWSYINKVNTGYFVSTTYFGLNLSQNCVHFAEKAPDEFATIRTIYIKNREAALAENSDVAMAIWRAEQELIEATGLTYFPDLSNELGRFAKATVGNAPKEYCYQVVFVSWIDFWKTYICWNPEKFKISEIRIFFEFIWVIQAPILLLFKLLFIGLLPIYIIRFFKTKQLTTEILLYKIIFASSILQAIVTYGTNAKYSYPFEYMMVILVLLELKRNTMLFKTKTN</sequence>
<evidence type="ECO:0000256" key="1">
    <source>
        <dbReference type="SAM" id="Phobius"/>
    </source>
</evidence>